<proteinExistence type="predicted"/>
<dbReference type="Proteomes" id="UP001358417">
    <property type="component" value="Unassembled WGS sequence"/>
</dbReference>
<reference evidence="1 2" key="1">
    <citation type="submission" date="2023-08" db="EMBL/GenBank/DDBJ databases">
        <title>Black Yeasts Isolated from many extreme environments.</title>
        <authorList>
            <person name="Coleine C."/>
            <person name="Stajich J.E."/>
            <person name="Selbmann L."/>
        </authorList>
    </citation>
    <scope>NUCLEOTIDE SEQUENCE [LARGE SCALE GENOMIC DNA]</scope>
    <source>
        <strain evidence="1 2">CCFEE 5792</strain>
    </source>
</reference>
<name>A0AAV9N522_9EURO</name>
<dbReference type="GeneID" id="89974599"/>
<sequence>MSPQVPKATSAATPFNVGYPNISSVAINPLAKAQAKLFTIKDADSLGIVEITKDDGNKAPLVSADISKQDKKSAHQYFPIFPKVSAKIDPSDAKLVRRSVPTVESPVFFALVFGKDEVTYHQGEDTATAVGVLSASHGCETRSLEASISSVVDDVVVTIGDPWRMSAAAWHAVSAFAVP</sequence>
<organism evidence="1 2">
    <name type="scientific">Exophiala bonariae</name>
    <dbReference type="NCBI Taxonomy" id="1690606"/>
    <lineage>
        <taxon>Eukaryota</taxon>
        <taxon>Fungi</taxon>
        <taxon>Dikarya</taxon>
        <taxon>Ascomycota</taxon>
        <taxon>Pezizomycotina</taxon>
        <taxon>Eurotiomycetes</taxon>
        <taxon>Chaetothyriomycetidae</taxon>
        <taxon>Chaetothyriales</taxon>
        <taxon>Herpotrichiellaceae</taxon>
        <taxon>Exophiala</taxon>
    </lineage>
</organism>
<keyword evidence="2" id="KW-1185">Reference proteome</keyword>
<dbReference type="AlphaFoldDB" id="A0AAV9N522"/>
<dbReference type="RefSeq" id="XP_064703289.1">
    <property type="nucleotide sequence ID" value="XM_064849988.1"/>
</dbReference>
<accession>A0AAV9N522</accession>
<comment type="caution">
    <text evidence="1">The sequence shown here is derived from an EMBL/GenBank/DDBJ whole genome shotgun (WGS) entry which is preliminary data.</text>
</comment>
<dbReference type="EMBL" id="JAVRRD010000024">
    <property type="protein sequence ID" value="KAK5047762.1"/>
    <property type="molecule type" value="Genomic_DNA"/>
</dbReference>
<protein>
    <submittedName>
        <fullName evidence="1">Uncharacterized protein</fullName>
    </submittedName>
</protein>
<evidence type="ECO:0000313" key="1">
    <source>
        <dbReference type="EMBL" id="KAK5047762.1"/>
    </source>
</evidence>
<gene>
    <name evidence="1" type="ORF">LTR84_006427</name>
</gene>
<evidence type="ECO:0000313" key="2">
    <source>
        <dbReference type="Proteomes" id="UP001358417"/>
    </source>
</evidence>